<keyword evidence="2" id="KW-1185">Reference proteome</keyword>
<protein>
    <submittedName>
        <fullName evidence="1">Helix-turn-helix transcriptional regulator</fullName>
    </submittedName>
</protein>
<proteinExistence type="predicted"/>
<name>A0ACD4NH29_9HYPH</name>
<dbReference type="EMBL" id="CP113520">
    <property type="protein sequence ID" value="WAJ26107.1"/>
    <property type="molecule type" value="Genomic_DNA"/>
</dbReference>
<dbReference type="Proteomes" id="UP001163223">
    <property type="component" value="Chromosome"/>
</dbReference>
<reference evidence="1" key="1">
    <citation type="submission" date="2022-11" db="EMBL/GenBank/DDBJ databases">
        <title>beta-Carotene-producing bacterium, Jeongeuplla avenae sp. nov., alleviates the salt stress of Arabidopsis seedlings.</title>
        <authorList>
            <person name="Jiang L."/>
            <person name="Lee J."/>
        </authorList>
    </citation>
    <scope>NUCLEOTIDE SEQUENCE</scope>
    <source>
        <strain evidence="1">DY_R2A_6</strain>
    </source>
</reference>
<evidence type="ECO:0000313" key="1">
    <source>
        <dbReference type="EMBL" id="WAJ26107.1"/>
    </source>
</evidence>
<accession>A0ACD4NH29</accession>
<gene>
    <name evidence="1" type="ORF">OXU80_14390</name>
</gene>
<sequence length="268" mass="29275">MATVLANDTVGDVLRDWRRRRRYSQLDLALEAEVSARHLSFVESGRSAASRDILLRLAERLDLPLRERNRLLLAGGYAPVFAERGLDRPDMAAAMDAVRAVLRAYEPYPALAVDRHWRLVAANEGLSPHLRGVAPRLLEPGVDVLTLSLSPDGLAPFILNLAEWRQHILERLRRDVAASGDPELARLLETLRALPRPAGRSENLSAASPAVPIAVRLVLRHPATGERLSFLSTTTVFGTATDVALAELTLEGFLPADEATRKALAVAG</sequence>
<evidence type="ECO:0000313" key="2">
    <source>
        <dbReference type="Proteomes" id="UP001163223"/>
    </source>
</evidence>
<organism evidence="1 2">
    <name type="scientific">Antarcticirhabdus aurantiaca</name>
    <dbReference type="NCBI Taxonomy" id="2606717"/>
    <lineage>
        <taxon>Bacteria</taxon>
        <taxon>Pseudomonadati</taxon>
        <taxon>Pseudomonadota</taxon>
        <taxon>Alphaproteobacteria</taxon>
        <taxon>Hyphomicrobiales</taxon>
        <taxon>Aurantimonadaceae</taxon>
        <taxon>Antarcticirhabdus</taxon>
    </lineage>
</organism>